<proteinExistence type="inferred from homology"/>
<dbReference type="PROSITE" id="PS00063">
    <property type="entry name" value="ALDOKETO_REDUCTASE_3"/>
    <property type="match status" value="1"/>
</dbReference>
<evidence type="ECO:0000313" key="5">
    <source>
        <dbReference type="EMBL" id="PVD29651.1"/>
    </source>
</evidence>
<evidence type="ECO:0000256" key="2">
    <source>
        <dbReference type="ARBA" id="ARBA00022857"/>
    </source>
</evidence>
<dbReference type="EMBL" id="PZQS01000005">
    <property type="protein sequence ID" value="PVD29651.1"/>
    <property type="molecule type" value="Genomic_DNA"/>
</dbReference>
<dbReference type="SUPFAM" id="SSF51430">
    <property type="entry name" value="NAD(P)-linked oxidoreductase"/>
    <property type="match status" value="2"/>
</dbReference>
<dbReference type="PRINTS" id="PR00069">
    <property type="entry name" value="ALDKETRDTASE"/>
</dbReference>
<dbReference type="InterPro" id="IPR020471">
    <property type="entry name" value="AKR"/>
</dbReference>
<dbReference type="GO" id="GO:0016491">
    <property type="term" value="F:oxidoreductase activity"/>
    <property type="evidence" value="ECO:0007669"/>
    <property type="project" value="UniProtKB-KW"/>
</dbReference>
<evidence type="ECO:0000256" key="1">
    <source>
        <dbReference type="ARBA" id="ARBA00007905"/>
    </source>
</evidence>
<organism evidence="5 6">
    <name type="scientific">Pomacea canaliculata</name>
    <name type="common">Golden apple snail</name>
    <dbReference type="NCBI Taxonomy" id="400727"/>
    <lineage>
        <taxon>Eukaryota</taxon>
        <taxon>Metazoa</taxon>
        <taxon>Spiralia</taxon>
        <taxon>Lophotrochozoa</taxon>
        <taxon>Mollusca</taxon>
        <taxon>Gastropoda</taxon>
        <taxon>Caenogastropoda</taxon>
        <taxon>Architaenioglossa</taxon>
        <taxon>Ampullarioidea</taxon>
        <taxon>Ampullariidae</taxon>
        <taxon>Pomacea</taxon>
    </lineage>
</organism>
<evidence type="ECO:0000259" key="4">
    <source>
        <dbReference type="Pfam" id="PF00248"/>
    </source>
</evidence>
<keyword evidence="3" id="KW-0560">Oxidoreductase</keyword>
<dbReference type="InterPro" id="IPR018170">
    <property type="entry name" value="Aldo/ket_reductase_CS"/>
</dbReference>
<protein>
    <recommendedName>
        <fullName evidence="4">NADP-dependent oxidoreductase domain-containing protein</fullName>
    </recommendedName>
</protein>
<dbReference type="OrthoDB" id="416253at2759"/>
<dbReference type="Gene3D" id="3.20.20.100">
    <property type="entry name" value="NADP-dependent oxidoreductase domain"/>
    <property type="match status" value="2"/>
</dbReference>
<dbReference type="Proteomes" id="UP000245119">
    <property type="component" value="Linkage Group LG5"/>
</dbReference>
<dbReference type="FunFam" id="3.20.20.100:FF:000006">
    <property type="entry name" value="Aldo-keto reductase family 1 member A1"/>
    <property type="match status" value="1"/>
</dbReference>
<dbReference type="PROSITE" id="PS00798">
    <property type="entry name" value="ALDOKETO_REDUCTASE_1"/>
    <property type="match status" value="1"/>
</dbReference>
<evidence type="ECO:0000256" key="3">
    <source>
        <dbReference type="ARBA" id="ARBA00023002"/>
    </source>
</evidence>
<reference evidence="5 6" key="1">
    <citation type="submission" date="2018-04" db="EMBL/GenBank/DDBJ databases">
        <title>The genome of golden apple snail Pomacea canaliculata provides insight into stress tolerance and invasive adaptation.</title>
        <authorList>
            <person name="Liu C."/>
            <person name="Liu B."/>
            <person name="Ren Y."/>
            <person name="Zhang Y."/>
            <person name="Wang H."/>
            <person name="Li S."/>
            <person name="Jiang F."/>
            <person name="Yin L."/>
            <person name="Zhang G."/>
            <person name="Qian W."/>
            <person name="Fan W."/>
        </authorList>
    </citation>
    <scope>NUCLEOTIDE SEQUENCE [LARGE SCALE GENOMIC DNA]</scope>
    <source>
        <strain evidence="5">SZHN2017</strain>
        <tissue evidence="5">Muscle</tissue>
    </source>
</reference>
<evidence type="ECO:0000313" key="6">
    <source>
        <dbReference type="Proteomes" id="UP000245119"/>
    </source>
</evidence>
<comment type="caution">
    <text evidence="5">The sequence shown here is derived from an EMBL/GenBank/DDBJ whole genome shotgun (WGS) entry which is preliminary data.</text>
</comment>
<feature type="domain" description="NADP-dependent oxidoreductase" evidence="4">
    <location>
        <begin position="4"/>
        <end position="138"/>
    </location>
</feature>
<dbReference type="CDD" id="cd19071">
    <property type="entry name" value="AKR_AKR1-5-like"/>
    <property type="match status" value="1"/>
</dbReference>
<sequence>MPVLGFGTYNNFMNHEAVGESVKAAVDAGYRHIDTAYLYLTEPAVGRALRQKIDDGVVKRDDLFICSKVQRDCDFLVNAVNEFRTSKTWLHRLEPGHVDHLDTWRDMEKLVDKGLVRSIGLSNFTIPQITRILKDPGLRHKPVYLQVALRWHIQRGLTAVVKSLTPAHIQSNLQKNNNKHVACPTRVFLIVVVVISQRVERSLAVSTTQQRNMAACPTVTLSSGYKMPVLGLGTYNNFVNHEGVCESVKAAVDAGYRYIDTAYLYLTEPAVGRALRQKIEDGVVKRDDLFICSKLWNDRHADVEESLMESLNDLGLSYLDLYIMHYPVSFKRHERIQNLEDLNATFEPGHVDFLDTWRDMEKLVDKGLVRSIGLSNFTIPQITRILKDPGLRHKPAYLQVEVHPYFSNSDLVDFCKQEGIVVTAYAPIGRAGTDYGLAPIDNVLNDPVINKISAKYRKTPAQVALRWNIQRGLTAVVKSLTPARIQSNLQIFDFELTSEEMAAIAALDRGLRLCAFPT</sequence>
<dbReference type="PANTHER" id="PTHR11732">
    <property type="entry name" value="ALDO/KETO REDUCTASE"/>
    <property type="match status" value="1"/>
</dbReference>
<comment type="similarity">
    <text evidence="1">Belongs to the aldo/keto reductase family.</text>
</comment>
<dbReference type="InterPro" id="IPR036812">
    <property type="entry name" value="NAD(P)_OxRdtase_dom_sf"/>
</dbReference>
<keyword evidence="6" id="KW-1185">Reference proteome</keyword>
<gene>
    <name evidence="5" type="ORF">C0Q70_08906</name>
</gene>
<dbReference type="PROSITE" id="PS00062">
    <property type="entry name" value="ALDOKETO_REDUCTASE_2"/>
    <property type="match status" value="2"/>
</dbReference>
<dbReference type="Pfam" id="PF00248">
    <property type="entry name" value="Aldo_ket_red"/>
    <property type="match status" value="2"/>
</dbReference>
<accession>A0A2T7P8B9</accession>
<dbReference type="InterPro" id="IPR023210">
    <property type="entry name" value="NADP_OxRdtase_dom"/>
</dbReference>
<name>A0A2T7P8B9_POMCA</name>
<dbReference type="AlphaFoldDB" id="A0A2T7P8B9"/>
<feature type="domain" description="NADP-dependent oxidoreductase" evidence="4">
    <location>
        <begin position="230"/>
        <end position="508"/>
    </location>
</feature>
<keyword evidence="2" id="KW-0521">NADP</keyword>